<evidence type="ECO:0000256" key="1">
    <source>
        <dbReference type="SAM" id="MobiDB-lite"/>
    </source>
</evidence>
<keyword evidence="3" id="KW-1185">Reference proteome</keyword>
<dbReference type="EnsemblMetazoa" id="CJA28780.1">
    <property type="protein sequence ID" value="CJA28780.1"/>
    <property type="gene ID" value="WBGene00184354"/>
</dbReference>
<organism evidence="2 3">
    <name type="scientific">Caenorhabditis japonica</name>
    <dbReference type="NCBI Taxonomy" id="281687"/>
    <lineage>
        <taxon>Eukaryota</taxon>
        <taxon>Metazoa</taxon>
        <taxon>Ecdysozoa</taxon>
        <taxon>Nematoda</taxon>
        <taxon>Chromadorea</taxon>
        <taxon>Rhabditida</taxon>
        <taxon>Rhabditina</taxon>
        <taxon>Rhabditomorpha</taxon>
        <taxon>Rhabditoidea</taxon>
        <taxon>Rhabditidae</taxon>
        <taxon>Peloderinae</taxon>
        <taxon>Caenorhabditis</taxon>
    </lineage>
</organism>
<dbReference type="Proteomes" id="UP000005237">
    <property type="component" value="Unassembled WGS sequence"/>
</dbReference>
<evidence type="ECO:0000313" key="2">
    <source>
        <dbReference type="EnsemblMetazoa" id="CJA28780.1"/>
    </source>
</evidence>
<proteinExistence type="predicted"/>
<evidence type="ECO:0000313" key="3">
    <source>
        <dbReference type="Proteomes" id="UP000005237"/>
    </source>
</evidence>
<protein>
    <submittedName>
        <fullName evidence="2">Uncharacterized protein</fullName>
    </submittedName>
</protein>
<feature type="region of interest" description="Disordered" evidence="1">
    <location>
        <begin position="127"/>
        <end position="167"/>
    </location>
</feature>
<feature type="compositionally biased region" description="Polar residues" evidence="1">
    <location>
        <begin position="127"/>
        <end position="142"/>
    </location>
</feature>
<sequence>MTSDRHENSDLLKPEDAALNVSQVMFPNPRESAFNEPLSAIRNREELEDRRARAIMRASFHNERSELVQKWIDRETGETSTDRHILDFKFDVRYGADQLLPLTTSHNSAFSYERTNGSSSHNTIFAGSLPLASSTPRTSPQQIRRRLLPPELPSARRADSSTNFDHDASFSDSTECLLRMDNNANPVGRRPVHNT</sequence>
<accession>A0A8R1EBR9</accession>
<feature type="compositionally biased region" description="Basic and acidic residues" evidence="1">
    <location>
        <begin position="154"/>
        <end position="167"/>
    </location>
</feature>
<reference evidence="2" key="2">
    <citation type="submission" date="2022-06" db="UniProtKB">
        <authorList>
            <consortium name="EnsemblMetazoa"/>
        </authorList>
    </citation>
    <scope>IDENTIFICATION</scope>
    <source>
        <strain evidence="2">DF5081</strain>
    </source>
</reference>
<dbReference type="AlphaFoldDB" id="A0A8R1EBR9"/>
<reference evidence="3" key="1">
    <citation type="submission" date="2010-08" db="EMBL/GenBank/DDBJ databases">
        <authorList>
            <consortium name="Caenorhabditis japonica Sequencing Consortium"/>
            <person name="Wilson R.K."/>
        </authorList>
    </citation>
    <scope>NUCLEOTIDE SEQUENCE [LARGE SCALE GENOMIC DNA]</scope>
    <source>
        <strain evidence="3">DF5081</strain>
    </source>
</reference>
<name>A0A8R1EBR9_CAEJA</name>